<dbReference type="InterPro" id="IPR038591">
    <property type="entry name" value="NolW-like_sf"/>
</dbReference>
<keyword evidence="3" id="KW-0472">Membrane</keyword>
<feature type="compositionally biased region" description="Polar residues" evidence="6">
    <location>
        <begin position="1231"/>
        <end position="1247"/>
    </location>
</feature>
<evidence type="ECO:0000313" key="10">
    <source>
        <dbReference type="Proteomes" id="UP001239462"/>
    </source>
</evidence>
<gene>
    <name evidence="9" type="ORF">QTN89_24545</name>
</gene>
<comment type="caution">
    <text evidence="9">The sequence shown here is derived from an EMBL/GenBank/DDBJ whole genome shotgun (WGS) entry which is preliminary data.</text>
</comment>
<dbReference type="PRINTS" id="PR00811">
    <property type="entry name" value="BCTERIALGSPD"/>
</dbReference>
<evidence type="ECO:0000256" key="5">
    <source>
        <dbReference type="RuleBase" id="RU004004"/>
    </source>
</evidence>
<keyword evidence="10" id="KW-1185">Reference proteome</keyword>
<dbReference type="InterPro" id="IPR005644">
    <property type="entry name" value="NolW-like"/>
</dbReference>
<name>A0ABT7PQ63_9BACT</name>
<comment type="similarity">
    <text evidence="4">Belongs to the bacterial secretin family.</text>
</comment>
<dbReference type="EMBL" id="JASZZN010000024">
    <property type="protein sequence ID" value="MDM4018645.1"/>
    <property type="molecule type" value="Genomic_DNA"/>
</dbReference>
<dbReference type="PANTHER" id="PTHR30332">
    <property type="entry name" value="PROBABLE GENERAL SECRETION PATHWAY PROTEIN D"/>
    <property type="match status" value="1"/>
</dbReference>
<dbReference type="InterPro" id="IPR001775">
    <property type="entry name" value="GspD/PilQ"/>
</dbReference>
<evidence type="ECO:0000256" key="1">
    <source>
        <dbReference type="ARBA" id="ARBA00004370"/>
    </source>
</evidence>
<dbReference type="InterPro" id="IPR050810">
    <property type="entry name" value="Bact_Secretion_Sys_Channel"/>
</dbReference>
<dbReference type="Pfam" id="PF03958">
    <property type="entry name" value="Secretin_N"/>
    <property type="match status" value="5"/>
</dbReference>
<feature type="domain" description="NolW-like" evidence="8">
    <location>
        <begin position="548"/>
        <end position="641"/>
    </location>
</feature>
<feature type="region of interest" description="Disordered" evidence="6">
    <location>
        <begin position="327"/>
        <end position="353"/>
    </location>
</feature>
<protein>
    <submittedName>
        <fullName evidence="9">Secretin N-terminal domain-containing protein</fullName>
    </submittedName>
</protein>
<accession>A0ABT7PQ63</accession>
<organism evidence="9 10">
    <name type="scientific">Roseiconus lacunae</name>
    <dbReference type="NCBI Taxonomy" id="2605694"/>
    <lineage>
        <taxon>Bacteria</taxon>
        <taxon>Pseudomonadati</taxon>
        <taxon>Planctomycetota</taxon>
        <taxon>Planctomycetia</taxon>
        <taxon>Pirellulales</taxon>
        <taxon>Pirellulaceae</taxon>
        <taxon>Roseiconus</taxon>
    </lineage>
</organism>
<evidence type="ECO:0000256" key="3">
    <source>
        <dbReference type="ARBA" id="ARBA00023136"/>
    </source>
</evidence>
<dbReference type="Pfam" id="PF00263">
    <property type="entry name" value="Secretin"/>
    <property type="match status" value="1"/>
</dbReference>
<dbReference type="InterPro" id="IPR004846">
    <property type="entry name" value="T2SS/T3SS_dom"/>
</dbReference>
<feature type="domain" description="NolW-like" evidence="8">
    <location>
        <begin position="741"/>
        <end position="824"/>
    </location>
</feature>
<dbReference type="PANTHER" id="PTHR30332:SF24">
    <property type="entry name" value="SECRETIN GSPD-RELATED"/>
    <property type="match status" value="1"/>
</dbReference>
<evidence type="ECO:0000256" key="2">
    <source>
        <dbReference type="ARBA" id="ARBA00022729"/>
    </source>
</evidence>
<reference evidence="9 10" key="1">
    <citation type="submission" date="2023-06" db="EMBL/GenBank/DDBJ databases">
        <title>Roseiconus lacunae JC819 isolated from Gulf of Mannar region, Tamil Nadu.</title>
        <authorList>
            <person name="Pk S."/>
            <person name="Ch S."/>
            <person name="Ch V.R."/>
        </authorList>
    </citation>
    <scope>NUCLEOTIDE SEQUENCE [LARGE SCALE GENOMIC DNA]</scope>
    <source>
        <strain evidence="9 10">JC819</strain>
    </source>
</reference>
<dbReference type="InterPro" id="IPR004845">
    <property type="entry name" value="T2SS_GspD_CS"/>
</dbReference>
<evidence type="ECO:0000256" key="6">
    <source>
        <dbReference type="SAM" id="MobiDB-lite"/>
    </source>
</evidence>
<feature type="domain" description="Type II/III secretion system secretin-like" evidence="7">
    <location>
        <begin position="931"/>
        <end position="1101"/>
    </location>
</feature>
<evidence type="ECO:0000313" key="9">
    <source>
        <dbReference type="EMBL" id="MDM4018645.1"/>
    </source>
</evidence>
<feature type="domain" description="NolW-like" evidence="8">
    <location>
        <begin position="647"/>
        <end position="734"/>
    </location>
</feature>
<evidence type="ECO:0000259" key="7">
    <source>
        <dbReference type="Pfam" id="PF00263"/>
    </source>
</evidence>
<evidence type="ECO:0000256" key="4">
    <source>
        <dbReference type="RuleBase" id="RU004003"/>
    </source>
</evidence>
<feature type="region of interest" description="Disordered" evidence="6">
    <location>
        <begin position="1231"/>
        <end position="1254"/>
    </location>
</feature>
<sequence length="1254" mass="133317">MHPHANSDSCRTRLLQLITPVTGRTRTLVAAKLSTLVVAAACCAPTAVGQTMPSAAGNGNPNVPGGASTAPFRMPAMANAGSYAQANVSQMPNASIRPVSATSVAPNPTISATTSQAPQLRKLSVPPVHAQAIATALNLRFQGTPGVTIAPDPKSGQLVVMAPPATQATIAGQVKQMVAGAIQQTSASVSTPLTLRLENISWREFERDLKQAAGSDIPMTTRNNGNEVTFQMNVAPMKGTIVQVDRRQNFVTVHAPDPALPGWEKMIQALDRVPHRYDDVTKVHRLEDAEMAPVQRTMRLLKALRNDPLPEAPASVFANAVLQADQSADPAAQPAGDGGEVADGEEGGGPLGDVQIEYVPELGQIIVKGTTRDVQRVMELIQEIESKAELTQPDSKVVSLQHADANAVSELLTQLYEDVLSSRQGDVSITSLDNPNALLLIGRTEAIASLEELIAKIDQPIDPTSRLRVFRLQNASAVDAQETIRDFFTDRPGSEEDVRPGLGTRVRVSADYRTNSLIVSAAPRDMTEVTRLINELDVEKTTAKMELRVFQLQNAIAEDLATTLQEAFTGGDVTASEDATAPSASLTIVSVDSDERKVVESGILSGATITAETAGNSIVVRAPASSMPLIAELIRQLDRAPGIDSLVKVFTVENGDASQLTAALEQLFGSDASNTGTGVGAANLAGLPASTAAQESSLVPLRFSTDIRTNSIVASGSASDLEVVESILIRLDSEGFAERITEVIWLKNNNAIDVAAAITNYVSTRLQSQTQIQQFQQGLSAYDLLDRDIIAVAEEYSNSILLSVSPRLYEEVRSLIDRLDRRRPMVLIKVVMAEVNLNDQFEIGTELGLQDSLAFSRDQAVSDIFGSRATGASGFNFNNAGVANVNDVNRENIVGGAVSTFGLGQTNPSIGYGGFVLNAASESVSLLFRTLQDAGRAQIISTPKLMTADFTPARIEVGREIARFRGNTVSGNGVISPEIEDIQVGLIMDILPRVGRDGTISLNLDITRSDRDQGTGTLVPTGVDGETVLIEDIINTTAQVTLSVYSGQTVIVGGLIQKIRANQSRRMPILSNIPIVGNLFKYDYEAETRNELLIVMTPMLVTSDQDLEYIKQTESSRMSWCLADVVEAHGDVGLSGGYGLWGPAIGPTIYPDVQPTIDGEMVVGDIPAGLVPDRSRDLEAELADPNGNLPVPGGPVITPAPGIAPPAMLQEESVLSPADETVLPGPVINQQSFTTPNGNGQGEQTLPASWINGK</sequence>
<evidence type="ECO:0000259" key="8">
    <source>
        <dbReference type="Pfam" id="PF03958"/>
    </source>
</evidence>
<feature type="domain" description="NolW-like" evidence="8">
    <location>
        <begin position="396"/>
        <end position="461"/>
    </location>
</feature>
<dbReference type="Gene3D" id="3.30.1370.120">
    <property type="match status" value="5"/>
</dbReference>
<dbReference type="RefSeq" id="WP_289166523.1">
    <property type="nucleotide sequence ID" value="NZ_JASZZN010000024.1"/>
</dbReference>
<dbReference type="Proteomes" id="UP001239462">
    <property type="component" value="Unassembled WGS sequence"/>
</dbReference>
<comment type="subcellular location">
    <subcellularLocation>
        <location evidence="5">Cell outer membrane</location>
    </subcellularLocation>
    <subcellularLocation>
        <location evidence="1">Membrane</location>
    </subcellularLocation>
</comment>
<feature type="domain" description="NolW-like" evidence="8">
    <location>
        <begin position="468"/>
        <end position="540"/>
    </location>
</feature>
<dbReference type="PROSITE" id="PS00875">
    <property type="entry name" value="T2SP_D"/>
    <property type="match status" value="1"/>
</dbReference>
<keyword evidence="5" id="KW-0813">Transport</keyword>
<proteinExistence type="inferred from homology"/>
<keyword evidence="2" id="KW-0732">Signal</keyword>